<dbReference type="CDD" id="cd00555">
    <property type="entry name" value="Maf"/>
    <property type="match status" value="1"/>
</dbReference>
<comment type="catalytic activity">
    <reaction evidence="4">
        <text>a ribonucleoside 5'-triphosphate + H2O = a ribonucleoside 5'-phosphate + diphosphate + H(+)</text>
        <dbReference type="Rhea" id="RHEA:23996"/>
        <dbReference type="ChEBI" id="CHEBI:15377"/>
        <dbReference type="ChEBI" id="CHEBI:15378"/>
        <dbReference type="ChEBI" id="CHEBI:33019"/>
        <dbReference type="ChEBI" id="CHEBI:58043"/>
        <dbReference type="ChEBI" id="CHEBI:61557"/>
        <dbReference type="EC" id="3.6.1.9"/>
    </reaction>
</comment>
<comment type="function">
    <text evidence="4">Nucleoside triphosphate pyrophosphatase. May have a dual role in cell division arrest and in preventing the incorporation of modified nucleotides into cellular nucleic acids.</text>
</comment>
<evidence type="ECO:0000256" key="4">
    <source>
        <dbReference type="HAMAP-Rule" id="MF_00528"/>
    </source>
</evidence>
<protein>
    <recommendedName>
        <fullName evidence="4">Nucleoside triphosphate pyrophosphatase</fullName>
        <ecNumber evidence="4">3.6.1.9</ecNumber>
    </recommendedName>
    <alternativeName>
        <fullName evidence="4">Nucleotide pyrophosphatase</fullName>
        <shortName evidence="4">Nucleotide PPase</shortName>
    </alternativeName>
</protein>
<comment type="caution">
    <text evidence="5">The sequence shown here is derived from an EMBL/GenBank/DDBJ whole genome shotgun (WGS) entry which is preliminary data.</text>
</comment>
<reference evidence="5" key="2">
    <citation type="submission" date="2020-09" db="EMBL/GenBank/DDBJ databases">
        <authorList>
            <person name="Sun Q."/>
            <person name="Sedlacek I."/>
        </authorList>
    </citation>
    <scope>NUCLEOTIDE SEQUENCE</scope>
    <source>
        <strain evidence="5">CCM 7684</strain>
    </source>
</reference>
<dbReference type="Pfam" id="PF02545">
    <property type="entry name" value="Maf"/>
    <property type="match status" value="1"/>
</dbReference>
<accession>A0A8J2VK61</accession>
<evidence type="ECO:0000313" key="5">
    <source>
        <dbReference type="EMBL" id="GGE28836.1"/>
    </source>
</evidence>
<keyword evidence="2 4" id="KW-0378">Hydrolase</keyword>
<dbReference type="AlphaFoldDB" id="A0A8J2VK61"/>
<comment type="caution">
    <text evidence="4">Lacks conserved residue(s) required for the propagation of feature annotation.</text>
</comment>
<organism evidence="5 6">
    <name type="scientific">Agaricicola taiwanensis</name>
    <dbReference type="NCBI Taxonomy" id="591372"/>
    <lineage>
        <taxon>Bacteria</taxon>
        <taxon>Pseudomonadati</taxon>
        <taxon>Pseudomonadota</taxon>
        <taxon>Alphaproteobacteria</taxon>
        <taxon>Rhodobacterales</taxon>
        <taxon>Paracoccaceae</taxon>
        <taxon>Agaricicola</taxon>
    </lineage>
</organism>
<reference evidence="5" key="1">
    <citation type="journal article" date="2014" name="Int. J. Syst. Evol. Microbiol.">
        <title>Complete genome sequence of Corynebacterium casei LMG S-19264T (=DSM 44701T), isolated from a smear-ripened cheese.</title>
        <authorList>
            <consortium name="US DOE Joint Genome Institute (JGI-PGF)"/>
            <person name="Walter F."/>
            <person name="Albersmeier A."/>
            <person name="Kalinowski J."/>
            <person name="Ruckert C."/>
        </authorList>
    </citation>
    <scope>NUCLEOTIDE SEQUENCE</scope>
    <source>
        <strain evidence="5">CCM 7684</strain>
    </source>
</reference>
<evidence type="ECO:0000256" key="2">
    <source>
        <dbReference type="ARBA" id="ARBA00022801"/>
    </source>
</evidence>
<dbReference type="EMBL" id="BMCP01000001">
    <property type="protein sequence ID" value="GGE28836.1"/>
    <property type="molecule type" value="Genomic_DNA"/>
</dbReference>
<feature type="active site" description="Proton acceptor" evidence="4">
    <location>
        <position position="85"/>
    </location>
</feature>
<proteinExistence type="inferred from homology"/>
<dbReference type="RefSeq" id="WP_229729108.1">
    <property type="nucleotide sequence ID" value="NZ_BMCP01000001.1"/>
</dbReference>
<comment type="subcellular location">
    <subcellularLocation>
        <location evidence="4">Cytoplasm</location>
    </subcellularLocation>
</comment>
<keyword evidence="3 4" id="KW-0546">Nucleotide metabolism</keyword>
<comment type="cofactor">
    <cofactor evidence="1 4">
        <name>a divalent metal cation</name>
        <dbReference type="ChEBI" id="CHEBI:60240"/>
    </cofactor>
</comment>
<dbReference type="Gene3D" id="3.90.950.10">
    <property type="match status" value="1"/>
</dbReference>
<evidence type="ECO:0000256" key="1">
    <source>
        <dbReference type="ARBA" id="ARBA00001968"/>
    </source>
</evidence>
<dbReference type="PANTHER" id="PTHR43213:SF5">
    <property type="entry name" value="BIFUNCTIONAL DTTP_UTP PYROPHOSPHATASE_METHYLTRANSFERASE PROTEIN-RELATED"/>
    <property type="match status" value="1"/>
</dbReference>
<comment type="similarity">
    <text evidence="4">Belongs to the Maf family.</text>
</comment>
<comment type="catalytic activity">
    <reaction evidence="4">
        <text>a 2'-deoxyribonucleoside 5'-triphosphate + H2O = a 2'-deoxyribonucleoside 5'-phosphate + diphosphate + H(+)</text>
        <dbReference type="Rhea" id="RHEA:44644"/>
        <dbReference type="ChEBI" id="CHEBI:15377"/>
        <dbReference type="ChEBI" id="CHEBI:15378"/>
        <dbReference type="ChEBI" id="CHEBI:33019"/>
        <dbReference type="ChEBI" id="CHEBI:61560"/>
        <dbReference type="ChEBI" id="CHEBI:65317"/>
        <dbReference type="EC" id="3.6.1.9"/>
    </reaction>
</comment>
<sequence>MTEHHPFWRLVDPLVLASSSPARARMLVSVGLPIETDPADVDERTLESELVTRGAHAPTVALGLARAKARTVSLRRPGRLVLGADQVLALGDERFAKAPDQSIAFNNLKRLSGKEHALHSAFALVKDGDFVADGVETATLVMREMSDAFLERYMDVAGAVATATVGGYQLESIGAQLFDRVEGDYFTVLGLPLLRVLSELRRIGVLAA</sequence>
<dbReference type="SUPFAM" id="SSF52972">
    <property type="entry name" value="ITPase-like"/>
    <property type="match status" value="1"/>
</dbReference>
<dbReference type="GO" id="GO:0047429">
    <property type="term" value="F:nucleoside triphosphate diphosphatase activity"/>
    <property type="evidence" value="ECO:0007669"/>
    <property type="project" value="UniProtKB-EC"/>
</dbReference>
<dbReference type="EC" id="3.6.1.9" evidence="4"/>
<name>A0A8J2VK61_9RHOB</name>
<keyword evidence="4" id="KW-0963">Cytoplasm</keyword>
<dbReference type="InterPro" id="IPR029001">
    <property type="entry name" value="ITPase-like_fam"/>
</dbReference>
<dbReference type="GO" id="GO:0009117">
    <property type="term" value="P:nucleotide metabolic process"/>
    <property type="evidence" value="ECO:0007669"/>
    <property type="project" value="UniProtKB-KW"/>
</dbReference>
<gene>
    <name evidence="5" type="ORF">GCM10007276_02480</name>
</gene>
<dbReference type="PIRSF" id="PIRSF006305">
    <property type="entry name" value="Maf"/>
    <property type="match status" value="1"/>
</dbReference>
<evidence type="ECO:0000256" key="3">
    <source>
        <dbReference type="ARBA" id="ARBA00023080"/>
    </source>
</evidence>
<dbReference type="HAMAP" id="MF_00528">
    <property type="entry name" value="Maf"/>
    <property type="match status" value="1"/>
</dbReference>
<keyword evidence="6" id="KW-1185">Reference proteome</keyword>
<dbReference type="GO" id="GO:0005737">
    <property type="term" value="C:cytoplasm"/>
    <property type="evidence" value="ECO:0007669"/>
    <property type="project" value="UniProtKB-SubCell"/>
</dbReference>
<dbReference type="PANTHER" id="PTHR43213">
    <property type="entry name" value="BIFUNCTIONAL DTTP/UTP PYROPHOSPHATASE/METHYLTRANSFERASE PROTEIN-RELATED"/>
    <property type="match status" value="1"/>
</dbReference>
<evidence type="ECO:0000313" key="6">
    <source>
        <dbReference type="Proteomes" id="UP000602745"/>
    </source>
</evidence>
<dbReference type="Proteomes" id="UP000602745">
    <property type="component" value="Unassembled WGS sequence"/>
</dbReference>
<dbReference type="InterPro" id="IPR003697">
    <property type="entry name" value="Maf-like"/>
</dbReference>